<comment type="caution">
    <text evidence="2">The sequence shown here is derived from an EMBL/GenBank/DDBJ whole genome shotgun (WGS) entry which is preliminary data.</text>
</comment>
<dbReference type="EMBL" id="MLJW01000127">
    <property type="protein sequence ID" value="OIQ97843.1"/>
    <property type="molecule type" value="Genomic_DNA"/>
</dbReference>
<dbReference type="Pfam" id="PF10502">
    <property type="entry name" value="Peptidase_S26"/>
    <property type="match status" value="1"/>
</dbReference>
<dbReference type="Gene3D" id="2.10.109.10">
    <property type="entry name" value="Umud Fragment, subunit A"/>
    <property type="match status" value="1"/>
</dbReference>
<dbReference type="SUPFAM" id="SSF51306">
    <property type="entry name" value="LexA/Signal peptidase"/>
    <property type="match status" value="1"/>
</dbReference>
<protein>
    <submittedName>
        <fullName evidence="2">Peptidase S26</fullName>
    </submittedName>
</protein>
<gene>
    <name evidence="2" type="ORF">GALL_201680</name>
</gene>
<dbReference type="AlphaFoldDB" id="A0A1J5S7T1"/>
<name>A0A1J5S7T1_9ZZZZ</name>
<sequence length="191" mass="21017">MNGLLSRRASQRRTAHWGRLALPFALMAGSVLAADLAFWSGWRLNLTESEPLGWYRLHALHVGQAIPRGAKVELCPPVWVTPHAFPFYLSGDCPGGGMPMLKTVVAVPGDHVVVKLGGVWINGRELPSSGQLLRSARYPWLQLPHQHGSLTLGSWQYWVYGSGATPALAAQSFDSRYWGPIEIGQIRRIAD</sequence>
<accession>A0A1J5S7T1</accession>
<organism evidence="2">
    <name type="scientific">mine drainage metagenome</name>
    <dbReference type="NCBI Taxonomy" id="410659"/>
    <lineage>
        <taxon>unclassified sequences</taxon>
        <taxon>metagenomes</taxon>
        <taxon>ecological metagenomes</taxon>
    </lineage>
</organism>
<dbReference type="InterPro" id="IPR019533">
    <property type="entry name" value="Peptidase_S26"/>
</dbReference>
<proteinExistence type="predicted"/>
<dbReference type="GO" id="GO:0006465">
    <property type="term" value="P:signal peptide processing"/>
    <property type="evidence" value="ECO:0007669"/>
    <property type="project" value="InterPro"/>
</dbReference>
<dbReference type="GO" id="GO:0004252">
    <property type="term" value="F:serine-type endopeptidase activity"/>
    <property type="evidence" value="ECO:0007669"/>
    <property type="project" value="InterPro"/>
</dbReference>
<feature type="domain" description="Peptidase S26" evidence="1">
    <location>
        <begin position="43"/>
        <end position="186"/>
    </location>
</feature>
<reference evidence="2" key="1">
    <citation type="submission" date="2016-10" db="EMBL/GenBank/DDBJ databases">
        <title>Sequence of Gallionella enrichment culture.</title>
        <authorList>
            <person name="Poehlein A."/>
            <person name="Muehling M."/>
            <person name="Daniel R."/>
        </authorList>
    </citation>
    <scope>NUCLEOTIDE SEQUENCE</scope>
</reference>
<evidence type="ECO:0000259" key="1">
    <source>
        <dbReference type="Pfam" id="PF10502"/>
    </source>
</evidence>
<dbReference type="InterPro" id="IPR036286">
    <property type="entry name" value="LexA/Signal_pep-like_sf"/>
</dbReference>
<evidence type="ECO:0000313" key="2">
    <source>
        <dbReference type="EMBL" id="OIQ97843.1"/>
    </source>
</evidence>